<protein>
    <recommendedName>
        <fullName evidence="2">non-specific serine/threonine protein kinase</fullName>
        <ecNumber evidence="2">2.7.11.1</ecNumber>
    </recommendedName>
</protein>
<feature type="non-terminal residue" evidence="26">
    <location>
        <position position="1"/>
    </location>
</feature>
<evidence type="ECO:0000256" key="10">
    <source>
        <dbReference type="ARBA" id="ARBA00022741"/>
    </source>
</evidence>
<sequence>MGFLRFLALILLVVSSVHCQVKEFISIDCGATKNYTDPVTGLVWISDAGIMNAGRSSPVENPNGNSMQYQTRRDFPIDNKKYCYSLKTEERRRYLVRASFQYGSLKNEETYPKFQLYLDATKWSTVTIFDASRVYVKEMIIRAPSDSFDVCICCATTGSPFISTLELRPFNLSMYATDFEDHFFLEVAARVNFGALTKDVIRYPDDPYDRIWDSDLEKRQNYLVGVAPGTERIRTSKNINVMTREYPPVKVMQTAVLGTKGVLSYRLNLDDFPANARAYAYFAEIEDLGWNETRKFKLEEPNVPDSSNAVVNIEENANGTYTLYEPSYMNVTLSFVLSFSFVKTRDSTRGPVLNALEISRYVEIAAKTDRRDESVVNAFHNMSAENVRTNEGDPCVPTSWEWVTCTATQPPRITKIKLSGKNVEGGIPPEINTMDGLMELWLDGNSLAGPLPDLSNLINLKILHLENNKLTGTLPSYLGSLPNLQELYIQNNTFSGAIPPELLAKKLVFKYDGNLGLHKSRRFNMQSKLIIGVSLGAFVLLIMLLIGSLLLLRKLQRTAPYQKKGGSLQTSTKRSSAYSIGKGDEGMAYYLSLSELEEATNNFSKKIGKGSFGSVYYGKMSDGKEVAVKIMAESSTHGNRQFATEVALLSRIHHRNLVPLIGYCEEEHQRILVYEYMHNGTLRDHLYGSTTQKHLNWLARLHIAEDAAKGLEYLHTGCSPSIIHRDVKTSNILLDINMRAKVSDFGLSRQAEEDLTHVSSVARGTVGYLDPEYYASQQLTEKSDVYSFGVVLLELISGKKPVSPEDYGSELNIVHWQHGASRPRMQEVILAIQDAIKIEHGNEGNQKQSSSCSRAQSSRKTLLTSFLEIESPDGSILPSASGFLWKREGIFRIMYYQLEKFSHQDSLEVLEADIQYANSLAAAIPMEKGGGYLQMKLVYNHLAPIALFLLQWMDCSCTCLLPRYLSLFHILVYKVHPEGKQKRNISRHGRKATIRDFYAIILPSLQRIHGSLDKLDDFEEEHRWIEMPSTKRGDKDGRLMNIDMKREDECGICLEPCTKMVLPNCCHAMCIKCYRNWNTRSESCPFCRGSLKRVNSEDLWVLTCSDDVVDAETVSKEDMLCFRRYINSLPKDYPDALFAVYSEYLI</sequence>
<dbReference type="InterPro" id="IPR017441">
    <property type="entry name" value="Protein_kinase_ATP_BS"/>
</dbReference>
<feature type="chain" id="PRO_5043496085" description="non-specific serine/threonine protein kinase" evidence="23">
    <location>
        <begin position="20"/>
        <end position="1146"/>
    </location>
</feature>
<dbReference type="PROSITE" id="PS50011">
    <property type="entry name" value="PROTEIN_KINASE_DOM"/>
    <property type="match status" value="1"/>
</dbReference>
<name>A0AAV6NSB4_9ROSI</name>
<dbReference type="SMART" id="SM00220">
    <property type="entry name" value="S_TKc"/>
    <property type="match status" value="1"/>
</dbReference>
<keyword evidence="7" id="KW-0479">Metal-binding</keyword>
<dbReference type="InterPro" id="IPR025875">
    <property type="entry name" value="Leu-rich_rpt_4"/>
</dbReference>
<evidence type="ECO:0000256" key="11">
    <source>
        <dbReference type="ARBA" id="ARBA00022771"/>
    </source>
</evidence>
<keyword evidence="15 22" id="KW-1133">Transmembrane helix</keyword>
<dbReference type="PROSITE" id="PS00108">
    <property type="entry name" value="PROTEIN_KINASE_ST"/>
    <property type="match status" value="1"/>
</dbReference>
<dbReference type="PROSITE" id="PS00518">
    <property type="entry name" value="ZF_RING_1"/>
    <property type="match status" value="1"/>
</dbReference>
<dbReference type="GO" id="GO:0005524">
    <property type="term" value="F:ATP binding"/>
    <property type="evidence" value="ECO:0007669"/>
    <property type="project" value="UniProtKB-UniRule"/>
</dbReference>
<dbReference type="PROSITE" id="PS50089">
    <property type="entry name" value="ZF_RING_2"/>
    <property type="match status" value="1"/>
</dbReference>
<dbReference type="Pfam" id="PF12799">
    <property type="entry name" value="LRR_4"/>
    <property type="match status" value="1"/>
</dbReference>
<evidence type="ECO:0000256" key="18">
    <source>
        <dbReference type="ARBA" id="ARBA00047899"/>
    </source>
</evidence>
<evidence type="ECO:0000256" key="22">
    <source>
        <dbReference type="SAM" id="Phobius"/>
    </source>
</evidence>
<evidence type="ECO:0000256" key="3">
    <source>
        <dbReference type="ARBA" id="ARBA00022527"/>
    </source>
</evidence>
<keyword evidence="8 23" id="KW-0732">Signal</keyword>
<keyword evidence="26" id="KW-0675">Receptor</keyword>
<dbReference type="Pfam" id="PF07714">
    <property type="entry name" value="PK_Tyr_Ser-Thr"/>
    <property type="match status" value="1"/>
</dbReference>
<evidence type="ECO:0000256" key="7">
    <source>
        <dbReference type="ARBA" id="ARBA00022723"/>
    </source>
</evidence>
<evidence type="ECO:0000259" key="24">
    <source>
        <dbReference type="PROSITE" id="PS50011"/>
    </source>
</evidence>
<dbReference type="PANTHER" id="PTHR45631">
    <property type="entry name" value="OS07G0107800 PROTEIN-RELATED"/>
    <property type="match status" value="1"/>
</dbReference>
<keyword evidence="10 21" id="KW-0547">Nucleotide-binding</keyword>
<dbReference type="GO" id="GO:0008270">
    <property type="term" value="F:zinc ion binding"/>
    <property type="evidence" value="ECO:0007669"/>
    <property type="project" value="UniProtKB-KW"/>
</dbReference>
<feature type="domain" description="Protein kinase" evidence="24">
    <location>
        <begin position="601"/>
        <end position="884"/>
    </location>
</feature>
<dbReference type="FunFam" id="3.30.40.10:FF:000660">
    <property type="entry name" value="RING/U-box superfamily protein"/>
    <property type="match status" value="1"/>
</dbReference>
<keyword evidence="16 22" id="KW-0472">Membrane</keyword>
<evidence type="ECO:0000256" key="1">
    <source>
        <dbReference type="ARBA" id="ARBA00004167"/>
    </source>
</evidence>
<evidence type="ECO:0000256" key="12">
    <source>
        <dbReference type="ARBA" id="ARBA00022777"/>
    </source>
</evidence>
<evidence type="ECO:0000256" key="5">
    <source>
        <dbReference type="ARBA" id="ARBA00022679"/>
    </source>
</evidence>
<dbReference type="CDD" id="cd14066">
    <property type="entry name" value="STKc_IRAK"/>
    <property type="match status" value="1"/>
</dbReference>
<evidence type="ECO:0000256" key="17">
    <source>
        <dbReference type="ARBA" id="ARBA00023180"/>
    </source>
</evidence>
<dbReference type="InterPro" id="IPR017907">
    <property type="entry name" value="Znf_RING_CS"/>
</dbReference>
<feature type="signal peptide" evidence="23">
    <location>
        <begin position="1"/>
        <end position="19"/>
    </location>
</feature>
<comment type="catalytic activity">
    <reaction evidence="19">
        <text>L-seryl-[protein] + ATP = O-phospho-L-seryl-[protein] + ADP + H(+)</text>
        <dbReference type="Rhea" id="RHEA:17989"/>
        <dbReference type="Rhea" id="RHEA-COMP:9863"/>
        <dbReference type="Rhea" id="RHEA-COMP:11604"/>
        <dbReference type="ChEBI" id="CHEBI:15378"/>
        <dbReference type="ChEBI" id="CHEBI:29999"/>
        <dbReference type="ChEBI" id="CHEBI:30616"/>
        <dbReference type="ChEBI" id="CHEBI:83421"/>
        <dbReference type="ChEBI" id="CHEBI:456216"/>
        <dbReference type="EC" id="2.7.11.1"/>
    </reaction>
</comment>
<evidence type="ECO:0000256" key="19">
    <source>
        <dbReference type="ARBA" id="ARBA00048679"/>
    </source>
</evidence>
<comment type="catalytic activity">
    <reaction evidence="18">
        <text>L-threonyl-[protein] + ATP = O-phospho-L-threonyl-[protein] + ADP + H(+)</text>
        <dbReference type="Rhea" id="RHEA:46608"/>
        <dbReference type="Rhea" id="RHEA-COMP:11060"/>
        <dbReference type="Rhea" id="RHEA-COMP:11605"/>
        <dbReference type="ChEBI" id="CHEBI:15378"/>
        <dbReference type="ChEBI" id="CHEBI:30013"/>
        <dbReference type="ChEBI" id="CHEBI:30616"/>
        <dbReference type="ChEBI" id="CHEBI:61977"/>
        <dbReference type="ChEBI" id="CHEBI:456216"/>
        <dbReference type="EC" id="2.7.11.1"/>
    </reaction>
</comment>
<evidence type="ECO:0000256" key="14">
    <source>
        <dbReference type="ARBA" id="ARBA00022840"/>
    </source>
</evidence>
<accession>A0AAV6NSB4</accession>
<keyword evidence="5" id="KW-0808">Transferase</keyword>
<dbReference type="PROSITE" id="PS00107">
    <property type="entry name" value="PROTEIN_KINASE_ATP"/>
    <property type="match status" value="1"/>
</dbReference>
<evidence type="ECO:0000256" key="15">
    <source>
        <dbReference type="ARBA" id="ARBA00022989"/>
    </source>
</evidence>
<evidence type="ECO:0000259" key="25">
    <source>
        <dbReference type="PROSITE" id="PS50089"/>
    </source>
</evidence>
<dbReference type="Proteomes" id="UP000685013">
    <property type="component" value="Chromosome 4"/>
</dbReference>
<dbReference type="InterPro" id="IPR000719">
    <property type="entry name" value="Prot_kinase_dom"/>
</dbReference>
<keyword evidence="3" id="KW-0723">Serine/threonine-protein kinase</keyword>
<keyword evidence="9" id="KW-0677">Repeat</keyword>
<keyword evidence="14 21" id="KW-0067">ATP-binding</keyword>
<dbReference type="FunFam" id="1.10.510.10:FF:001023">
    <property type="entry name" value="Os07g0541700 protein"/>
    <property type="match status" value="1"/>
</dbReference>
<evidence type="ECO:0000256" key="2">
    <source>
        <dbReference type="ARBA" id="ARBA00012513"/>
    </source>
</evidence>
<dbReference type="InterPro" id="IPR001841">
    <property type="entry name" value="Znf_RING"/>
</dbReference>
<dbReference type="AlphaFoldDB" id="A0AAV6NSB4"/>
<reference evidence="26 27" key="1">
    <citation type="journal article" date="2021" name="Hortic Res">
        <title>The domestication of Cucurbita argyrosperma as revealed by the genome of its wild relative.</title>
        <authorList>
            <person name="Barrera-Redondo J."/>
            <person name="Sanchez-de la Vega G."/>
            <person name="Aguirre-Liguori J.A."/>
            <person name="Castellanos-Morales G."/>
            <person name="Gutierrez-Guerrero Y.T."/>
            <person name="Aguirre-Dugua X."/>
            <person name="Aguirre-Planter E."/>
            <person name="Tenaillon M.I."/>
            <person name="Lira-Saade R."/>
            <person name="Eguiarte L.E."/>
        </authorList>
    </citation>
    <scope>NUCLEOTIDE SEQUENCE [LARGE SCALE GENOMIC DNA]</scope>
    <source>
        <strain evidence="26">JBR-2021</strain>
    </source>
</reference>
<proteinExistence type="predicted"/>
<feature type="transmembrane region" description="Helical" evidence="22">
    <location>
        <begin position="529"/>
        <end position="552"/>
    </location>
</feature>
<evidence type="ECO:0000313" key="26">
    <source>
        <dbReference type="EMBL" id="KAG6601570.1"/>
    </source>
</evidence>
<comment type="subcellular location">
    <subcellularLocation>
        <location evidence="1">Membrane</location>
        <topology evidence="1">Single-pass membrane protein</topology>
    </subcellularLocation>
</comment>
<evidence type="ECO:0000256" key="21">
    <source>
        <dbReference type="PROSITE-ProRule" id="PRU10141"/>
    </source>
</evidence>
<dbReference type="SMART" id="SM00184">
    <property type="entry name" value="RING"/>
    <property type="match status" value="1"/>
</dbReference>
<dbReference type="GO" id="GO:0004674">
    <property type="term" value="F:protein serine/threonine kinase activity"/>
    <property type="evidence" value="ECO:0007669"/>
    <property type="project" value="UniProtKB-KW"/>
</dbReference>
<dbReference type="GO" id="GO:0016020">
    <property type="term" value="C:membrane"/>
    <property type="evidence" value="ECO:0007669"/>
    <property type="project" value="UniProtKB-SubCell"/>
</dbReference>
<dbReference type="InterPro" id="IPR001245">
    <property type="entry name" value="Ser-Thr/Tyr_kinase_cat_dom"/>
</dbReference>
<dbReference type="FunFam" id="3.30.200.20:FF:000394">
    <property type="entry name" value="Leucine-rich repeat receptor-like protein kinase"/>
    <property type="match status" value="1"/>
</dbReference>
<keyword evidence="17" id="KW-0325">Glycoprotein</keyword>
<dbReference type="Pfam" id="PF12819">
    <property type="entry name" value="Malectin_like"/>
    <property type="match status" value="1"/>
</dbReference>
<keyword evidence="12 26" id="KW-0418">Kinase</keyword>
<feature type="domain" description="RING-type" evidence="25">
    <location>
        <begin position="1050"/>
        <end position="1088"/>
    </location>
</feature>
<keyword evidence="27" id="KW-1185">Reference proteome</keyword>
<dbReference type="InterPro" id="IPR008271">
    <property type="entry name" value="Ser/Thr_kinase_AS"/>
</dbReference>
<organism evidence="26 27">
    <name type="scientific">Cucurbita argyrosperma subsp. sororia</name>
    <dbReference type="NCBI Taxonomy" id="37648"/>
    <lineage>
        <taxon>Eukaryota</taxon>
        <taxon>Viridiplantae</taxon>
        <taxon>Streptophyta</taxon>
        <taxon>Embryophyta</taxon>
        <taxon>Tracheophyta</taxon>
        <taxon>Spermatophyta</taxon>
        <taxon>Magnoliopsida</taxon>
        <taxon>eudicotyledons</taxon>
        <taxon>Gunneridae</taxon>
        <taxon>Pentapetalae</taxon>
        <taxon>rosids</taxon>
        <taxon>fabids</taxon>
        <taxon>Cucurbitales</taxon>
        <taxon>Cucurbitaceae</taxon>
        <taxon>Cucurbiteae</taxon>
        <taxon>Cucurbita</taxon>
    </lineage>
</organism>
<evidence type="ECO:0000256" key="6">
    <source>
        <dbReference type="ARBA" id="ARBA00022692"/>
    </source>
</evidence>
<evidence type="ECO:0000256" key="13">
    <source>
        <dbReference type="ARBA" id="ARBA00022833"/>
    </source>
</evidence>
<evidence type="ECO:0000256" key="23">
    <source>
        <dbReference type="SAM" id="SignalP"/>
    </source>
</evidence>
<evidence type="ECO:0000256" key="16">
    <source>
        <dbReference type="ARBA" id="ARBA00023136"/>
    </source>
</evidence>
<dbReference type="PANTHER" id="PTHR45631:SF19">
    <property type="entry name" value="PROTEIN KINASE DOMAIN-CONTAINING PROTEIN"/>
    <property type="match status" value="1"/>
</dbReference>
<evidence type="ECO:0000313" key="27">
    <source>
        <dbReference type="Proteomes" id="UP000685013"/>
    </source>
</evidence>
<keyword evidence="6 22" id="KW-0812">Transmembrane</keyword>
<dbReference type="InterPro" id="IPR024788">
    <property type="entry name" value="Malectin-like_Carb-bd_dom"/>
</dbReference>
<gene>
    <name evidence="26" type="ORF">SDJN03_06803</name>
</gene>
<keyword evidence="13" id="KW-0862">Zinc</keyword>
<evidence type="ECO:0000256" key="4">
    <source>
        <dbReference type="ARBA" id="ARBA00022614"/>
    </source>
</evidence>
<keyword evidence="11 20" id="KW-0863">Zinc-finger</keyword>
<evidence type="ECO:0000256" key="8">
    <source>
        <dbReference type="ARBA" id="ARBA00022729"/>
    </source>
</evidence>
<dbReference type="EMBL" id="JAGKQH010000004">
    <property type="protein sequence ID" value="KAG6601570.1"/>
    <property type="molecule type" value="Genomic_DNA"/>
</dbReference>
<evidence type="ECO:0000256" key="9">
    <source>
        <dbReference type="ARBA" id="ARBA00022737"/>
    </source>
</evidence>
<feature type="binding site" evidence="21">
    <location>
        <position position="629"/>
    </location>
    <ligand>
        <name>ATP</name>
        <dbReference type="ChEBI" id="CHEBI:30616"/>
    </ligand>
</feature>
<dbReference type="EC" id="2.7.11.1" evidence="2"/>
<comment type="caution">
    <text evidence="26">The sequence shown here is derived from an EMBL/GenBank/DDBJ whole genome shotgun (WGS) entry which is preliminary data.</text>
</comment>
<evidence type="ECO:0000256" key="20">
    <source>
        <dbReference type="PROSITE-ProRule" id="PRU00175"/>
    </source>
</evidence>
<dbReference type="FunFam" id="3.80.10.10:FF:000041">
    <property type="entry name" value="LRR receptor-like serine/threonine-protein kinase ERECTA"/>
    <property type="match status" value="1"/>
</dbReference>
<keyword evidence="4" id="KW-0433">Leucine-rich repeat</keyword>